<dbReference type="PANTHER" id="PTHR33545:SF5">
    <property type="entry name" value="UPF0750 MEMBRANE PROTEIN YITT"/>
    <property type="match status" value="1"/>
</dbReference>
<dbReference type="AlphaFoldDB" id="A0A0C2VU60"/>
<keyword evidence="2" id="KW-1003">Cell membrane</keyword>
<keyword evidence="8" id="KW-1185">Reference proteome</keyword>
<organism evidence="7 8">
    <name type="scientific">Jeotgalibacillus campisalis</name>
    <dbReference type="NCBI Taxonomy" id="220754"/>
    <lineage>
        <taxon>Bacteria</taxon>
        <taxon>Bacillati</taxon>
        <taxon>Bacillota</taxon>
        <taxon>Bacilli</taxon>
        <taxon>Bacillales</taxon>
        <taxon>Caryophanaceae</taxon>
        <taxon>Jeotgalibacillus</taxon>
    </lineage>
</organism>
<evidence type="ECO:0000256" key="5">
    <source>
        <dbReference type="ARBA" id="ARBA00023136"/>
    </source>
</evidence>
<dbReference type="PANTHER" id="PTHR33545">
    <property type="entry name" value="UPF0750 MEMBRANE PROTEIN YITT-RELATED"/>
    <property type="match status" value="1"/>
</dbReference>
<dbReference type="Pfam" id="PF02588">
    <property type="entry name" value="YitT_membrane"/>
    <property type="match status" value="1"/>
</dbReference>
<protein>
    <recommendedName>
        <fullName evidence="9">YitT family protein</fullName>
    </recommendedName>
</protein>
<evidence type="ECO:0000313" key="8">
    <source>
        <dbReference type="Proteomes" id="UP000031972"/>
    </source>
</evidence>
<feature type="transmembrane region" description="Helical" evidence="6">
    <location>
        <begin position="166"/>
        <end position="184"/>
    </location>
</feature>
<dbReference type="InterPro" id="IPR003740">
    <property type="entry name" value="YitT"/>
</dbReference>
<evidence type="ECO:0000256" key="1">
    <source>
        <dbReference type="ARBA" id="ARBA00004651"/>
    </source>
</evidence>
<proteinExistence type="predicted"/>
<evidence type="ECO:0008006" key="9">
    <source>
        <dbReference type="Google" id="ProtNLM"/>
    </source>
</evidence>
<keyword evidence="3 6" id="KW-0812">Transmembrane</keyword>
<feature type="transmembrane region" description="Helical" evidence="6">
    <location>
        <begin position="140"/>
        <end position="160"/>
    </location>
</feature>
<feature type="transmembrane region" description="Helical" evidence="6">
    <location>
        <begin position="101"/>
        <end position="119"/>
    </location>
</feature>
<dbReference type="EMBL" id="JXRR01000014">
    <property type="protein sequence ID" value="KIL47961.1"/>
    <property type="molecule type" value="Genomic_DNA"/>
</dbReference>
<sequence>MVKKSAAVLLGSLFLSLGVNAFLVPYQLLDGGMIGLALILHYFWDIQAGLSMIFLSVPLFIYAWFKKRMYFYNSLHGLLVSSLFIDWLSPMRYWFDLSLPLSAILGGLFIGVGIGTMLRQETSTGGTDLLAQMIASVVKINVGVVIFIVDGFVVLLGYRIVGFESFLYSCLVICLVGLTTSWMVRDT</sequence>
<dbReference type="Proteomes" id="UP000031972">
    <property type="component" value="Unassembled WGS sequence"/>
</dbReference>
<dbReference type="RefSeq" id="WP_041057880.1">
    <property type="nucleotide sequence ID" value="NZ_JXRR01000014.1"/>
</dbReference>
<evidence type="ECO:0000256" key="3">
    <source>
        <dbReference type="ARBA" id="ARBA00022692"/>
    </source>
</evidence>
<feature type="transmembrane region" description="Helical" evidence="6">
    <location>
        <begin position="45"/>
        <end position="65"/>
    </location>
</feature>
<dbReference type="OrthoDB" id="2602718at2"/>
<gene>
    <name evidence="7" type="ORF">KR50_21280</name>
</gene>
<evidence type="ECO:0000313" key="7">
    <source>
        <dbReference type="EMBL" id="KIL47961.1"/>
    </source>
</evidence>
<dbReference type="PATRIC" id="fig|220754.4.peg.2144"/>
<evidence type="ECO:0000256" key="4">
    <source>
        <dbReference type="ARBA" id="ARBA00022989"/>
    </source>
</evidence>
<dbReference type="GO" id="GO:0005886">
    <property type="term" value="C:plasma membrane"/>
    <property type="evidence" value="ECO:0007669"/>
    <property type="project" value="UniProtKB-SubCell"/>
</dbReference>
<evidence type="ECO:0000256" key="2">
    <source>
        <dbReference type="ARBA" id="ARBA00022475"/>
    </source>
</evidence>
<comment type="subcellular location">
    <subcellularLocation>
        <location evidence="1">Cell membrane</location>
        <topology evidence="1">Multi-pass membrane protein</topology>
    </subcellularLocation>
</comment>
<accession>A0A0C2VU60</accession>
<evidence type="ECO:0000256" key="6">
    <source>
        <dbReference type="SAM" id="Phobius"/>
    </source>
</evidence>
<reference evidence="7 8" key="1">
    <citation type="submission" date="2015-01" db="EMBL/GenBank/DDBJ databases">
        <title>Jeotgalibacillus campisalis genome sequencing.</title>
        <authorList>
            <person name="Goh K.M."/>
            <person name="Chan K.-G."/>
            <person name="Yaakop A.S."/>
            <person name="Ee R."/>
            <person name="Gan H.M."/>
            <person name="Chan C.S."/>
        </authorList>
    </citation>
    <scope>NUCLEOTIDE SEQUENCE [LARGE SCALE GENOMIC DNA]</scope>
    <source>
        <strain evidence="7 8">SF-57</strain>
    </source>
</reference>
<name>A0A0C2VU60_9BACL</name>
<comment type="caution">
    <text evidence="7">The sequence shown here is derived from an EMBL/GenBank/DDBJ whole genome shotgun (WGS) entry which is preliminary data.</text>
</comment>
<keyword evidence="4 6" id="KW-1133">Transmembrane helix</keyword>
<dbReference type="InterPro" id="IPR051461">
    <property type="entry name" value="UPF0750_membrane"/>
</dbReference>
<keyword evidence="5 6" id="KW-0472">Membrane</keyword>